<dbReference type="InterPro" id="IPR017850">
    <property type="entry name" value="Alkaline_phosphatase_core_sf"/>
</dbReference>
<organism evidence="1 2">
    <name type="scientific">Larkinella terrae</name>
    <dbReference type="NCBI Taxonomy" id="2025311"/>
    <lineage>
        <taxon>Bacteria</taxon>
        <taxon>Pseudomonadati</taxon>
        <taxon>Bacteroidota</taxon>
        <taxon>Cytophagia</taxon>
        <taxon>Cytophagales</taxon>
        <taxon>Spirosomataceae</taxon>
        <taxon>Larkinella</taxon>
    </lineage>
</organism>
<accession>A0A7K0EHG9</accession>
<gene>
    <name evidence="1" type="ORF">GJJ30_06280</name>
</gene>
<reference evidence="1 2" key="1">
    <citation type="journal article" date="2018" name="Antonie Van Leeuwenhoek">
        <title>Larkinella terrae sp. nov., isolated from soil on Jeju Island, South Korea.</title>
        <authorList>
            <person name="Ten L.N."/>
            <person name="Jeon J."/>
            <person name="Park S.J."/>
            <person name="Park S."/>
            <person name="Lee S.Y."/>
            <person name="Kim M.K."/>
            <person name="Jung H.Y."/>
        </authorList>
    </citation>
    <scope>NUCLEOTIDE SEQUENCE [LARGE SCALE GENOMIC DNA]</scope>
    <source>
        <strain evidence="1 2">KCTC 52001</strain>
    </source>
</reference>
<name>A0A7K0EHG9_9BACT</name>
<keyword evidence="2" id="KW-1185">Reference proteome</keyword>
<comment type="caution">
    <text evidence="1">The sequence shown here is derived from an EMBL/GenBank/DDBJ whole genome shotgun (WGS) entry which is preliminary data.</text>
</comment>
<proteinExistence type="predicted"/>
<dbReference type="Proteomes" id="UP000441754">
    <property type="component" value="Unassembled WGS sequence"/>
</dbReference>
<evidence type="ECO:0000313" key="1">
    <source>
        <dbReference type="EMBL" id="MRS60896.1"/>
    </source>
</evidence>
<dbReference type="RefSeq" id="WP_154174290.1">
    <property type="nucleotide sequence ID" value="NZ_WJXZ01000002.1"/>
</dbReference>
<dbReference type="SUPFAM" id="SSF53649">
    <property type="entry name" value="Alkaline phosphatase-like"/>
    <property type="match status" value="1"/>
</dbReference>
<evidence type="ECO:0000313" key="2">
    <source>
        <dbReference type="Proteomes" id="UP000441754"/>
    </source>
</evidence>
<dbReference type="Gene3D" id="3.40.720.10">
    <property type="entry name" value="Alkaline Phosphatase, subunit A"/>
    <property type="match status" value="1"/>
</dbReference>
<dbReference type="EMBL" id="WJXZ01000002">
    <property type="protein sequence ID" value="MRS60896.1"/>
    <property type="molecule type" value="Genomic_DNA"/>
</dbReference>
<sequence length="112" mass="13064">MQSSSKRFPGFLPITLSGFVHPVFAQKKPVNVLVLYSDRAVRTANNRKLIKYNLKQQQTTQLLDLNKAPYETRNLAGDPAFRRKKQQLETRLVNEMKKYHDFLNFGKPNWGK</sequence>
<protein>
    <submittedName>
        <fullName evidence="1">Uncharacterized protein</fullName>
    </submittedName>
</protein>
<dbReference type="AlphaFoldDB" id="A0A7K0EHG9"/>
<dbReference type="OrthoDB" id="9762324at2"/>